<organism evidence="2">
    <name type="scientific">mine drainage metagenome</name>
    <dbReference type="NCBI Taxonomy" id="410659"/>
    <lineage>
        <taxon>unclassified sequences</taxon>
        <taxon>metagenomes</taxon>
        <taxon>ecological metagenomes</taxon>
    </lineage>
</organism>
<evidence type="ECO:0008006" key="3">
    <source>
        <dbReference type="Google" id="ProtNLM"/>
    </source>
</evidence>
<reference evidence="2" key="1">
    <citation type="submission" date="2013-08" db="EMBL/GenBank/DDBJ databases">
        <authorList>
            <person name="Mendez C."/>
            <person name="Richter M."/>
            <person name="Ferrer M."/>
            <person name="Sanchez J."/>
        </authorList>
    </citation>
    <scope>NUCLEOTIDE SEQUENCE</scope>
</reference>
<proteinExistence type="predicted"/>
<comment type="caution">
    <text evidence="2">The sequence shown here is derived from an EMBL/GenBank/DDBJ whole genome shotgun (WGS) entry which is preliminary data.</text>
</comment>
<dbReference type="InterPro" id="IPR038389">
    <property type="entry name" value="PSMG2_sf"/>
</dbReference>
<name>T1AC50_9ZZZZ</name>
<dbReference type="PANTHER" id="PTHR35610:SF7">
    <property type="entry name" value="3-ISOPROPYLMALATE DEHYDRATASE"/>
    <property type="match status" value="1"/>
</dbReference>
<dbReference type="NCBIfam" id="TIGR00162">
    <property type="entry name" value="proteasome assembly chaperone family protein"/>
    <property type="match status" value="1"/>
</dbReference>
<protein>
    <recommendedName>
        <fullName evidence="3">Proteasome assembly chaperone family protein</fullName>
    </recommendedName>
</protein>
<dbReference type="Gene3D" id="3.40.50.10900">
    <property type="entry name" value="PAC-like subunit"/>
    <property type="match status" value="1"/>
</dbReference>
<dbReference type="Pfam" id="PF09754">
    <property type="entry name" value="PAC2"/>
    <property type="match status" value="1"/>
</dbReference>
<dbReference type="AlphaFoldDB" id="T1AC50"/>
<feature type="region of interest" description="Disordered" evidence="1">
    <location>
        <begin position="233"/>
        <end position="258"/>
    </location>
</feature>
<sequence length="258" mass="27821">MLIQTLEKVTLRNPILVEGLPGVGNVGKLAADYLREQLKAKPLATIYSKFFPPQVYVGEEGIIRLVSNDLHYFRPTASGARDIVILGGDYQGISPEGQYEITHRVLEFCHDLGVREVYTLAGFAQGRVIEKPRVLGAATSPARVDAMKKAGVVFSKTDPGGGLIGASGLFLGLGRLFSMEGVCLMGETSGYFVDPRSAEAILRILTKVLNVTIDFTDLEAKAKDIDRIAQRIHDAEQKSGEGTPAAPSASREDLGYIG</sequence>
<dbReference type="SUPFAM" id="SSF159659">
    <property type="entry name" value="Cgl1923-like"/>
    <property type="match status" value="1"/>
</dbReference>
<dbReference type="InterPro" id="IPR019151">
    <property type="entry name" value="Proteasome_assmbl_chaperone_2"/>
</dbReference>
<gene>
    <name evidence="2" type="ORF">B1B_09794</name>
</gene>
<evidence type="ECO:0000313" key="2">
    <source>
        <dbReference type="EMBL" id="EQD54193.1"/>
    </source>
</evidence>
<dbReference type="PANTHER" id="PTHR35610">
    <property type="entry name" value="3-ISOPROPYLMALATE DEHYDRATASE-RELATED"/>
    <property type="match status" value="1"/>
</dbReference>
<evidence type="ECO:0000256" key="1">
    <source>
        <dbReference type="SAM" id="MobiDB-lite"/>
    </source>
</evidence>
<dbReference type="EMBL" id="AUZY01006483">
    <property type="protein sequence ID" value="EQD54193.1"/>
    <property type="molecule type" value="Genomic_DNA"/>
</dbReference>
<accession>T1AC50</accession>
<dbReference type="InterPro" id="IPR004426">
    <property type="entry name" value="MJ1210-like"/>
</dbReference>
<reference evidence="2" key="2">
    <citation type="journal article" date="2014" name="ISME J.">
        <title>Microbial stratification in low pH oxic and suboxic macroscopic growths along an acid mine drainage.</title>
        <authorList>
            <person name="Mendez-Garcia C."/>
            <person name="Mesa V."/>
            <person name="Sprenger R.R."/>
            <person name="Richter M."/>
            <person name="Diez M.S."/>
            <person name="Solano J."/>
            <person name="Bargiela R."/>
            <person name="Golyshina O.V."/>
            <person name="Manteca A."/>
            <person name="Ramos J.L."/>
            <person name="Gallego J.R."/>
            <person name="Llorente I."/>
            <person name="Martins Dos Santos V.A."/>
            <person name="Jensen O.N."/>
            <person name="Pelaez A.I."/>
            <person name="Sanchez J."/>
            <person name="Ferrer M."/>
        </authorList>
    </citation>
    <scope>NUCLEOTIDE SEQUENCE</scope>
</reference>